<evidence type="ECO:0000313" key="6">
    <source>
        <dbReference type="Proteomes" id="UP001652661"/>
    </source>
</evidence>
<organism evidence="6 7">
    <name type="scientific">Drosophila kikkawai</name>
    <name type="common">Fruit fly</name>
    <dbReference type="NCBI Taxonomy" id="30033"/>
    <lineage>
        <taxon>Eukaryota</taxon>
        <taxon>Metazoa</taxon>
        <taxon>Ecdysozoa</taxon>
        <taxon>Arthropoda</taxon>
        <taxon>Hexapoda</taxon>
        <taxon>Insecta</taxon>
        <taxon>Pterygota</taxon>
        <taxon>Neoptera</taxon>
        <taxon>Endopterygota</taxon>
        <taxon>Diptera</taxon>
        <taxon>Brachycera</taxon>
        <taxon>Muscomorpha</taxon>
        <taxon>Ephydroidea</taxon>
        <taxon>Drosophilidae</taxon>
        <taxon>Drosophila</taxon>
        <taxon>Sophophora</taxon>
    </lineage>
</organism>
<dbReference type="Proteomes" id="UP001652661">
    <property type="component" value="Chromosome 2L"/>
</dbReference>
<evidence type="ECO:0000259" key="5">
    <source>
        <dbReference type="PROSITE" id="PS50279"/>
    </source>
</evidence>
<dbReference type="AlphaFoldDB" id="A0A6P4JTP8"/>
<evidence type="ECO:0000313" key="7">
    <source>
        <dbReference type="RefSeq" id="XP_017038383.1"/>
    </source>
</evidence>
<keyword evidence="3" id="KW-1015">Disulfide bond</keyword>
<dbReference type="RefSeq" id="XP_017038383.1">
    <property type="nucleotide sequence ID" value="XM_017182894.3"/>
</dbReference>
<dbReference type="PANTHER" id="PTHR10083">
    <property type="entry name" value="KUNITZ-TYPE PROTEASE INHIBITOR-RELATED"/>
    <property type="match status" value="1"/>
</dbReference>
<dbReference type="OrthoDB" id="4473401at2759"/>
<keyword evidence="2" id="KW-0722">Serine protease inhibitor</keyword>
<proteinExistence type="predicted"/>
<reference evidence="7" key="2">
    <citation type="submission" date="2025-08" db="UniProtKB">
        <authorList>
            <consortium name="RefSeq"/>
        </authorList>
    </citation>
    <scope>IDENTIFICATION</scope>
    <source>
        <strain evidence="7">14028-0561.14</strain>
        <tissue evidence="7">Whole fly</tissue>
    </source>
</reference>
<dbReference type="PRINTS" id="PR00759">
    <property type="entry name" value="BASICPTASE"/>
</dbReference>
<evidence type="ECO:0000256" key="1">
    <source>
        <dbReference type="ARBA" id="ARBA00022690"/>
    </source>
</evidence>
<dbReference type="InterPro" id="IPR020901">
    <property type="entry name" value="Prtase_inh_Kunz-CS"/>
</dbReference>
<dbReference type="GeneID" id="108086076"/>
<dbReference type="GO" id="GO:0005615">
    <property type="term" value="C:extracellular space"/>
    <property type="evidence" value="ECO:0007669"/>
    <property type="project" value="TreeGrafter"/>
</dbReference>
<dbReference type="PANTHER" id="PTHR10083:SF374">
    <property type="entry name" value="BPTI_KUNITZ INHIBITOR DOMAIN-CONTAINING PROTEIN"/>
    <property type="match status" value="1"/>
</dbReference>
<feature type="chain" id="PRO_5027871408" evidence="4">
    <location>
        <begin position="21"/>
        <end position="83"/>
    </location>
</feature>
<dbReference type="Pfam" id="PF00014">
    <property type="entry name" value="Kunitz_BPTI"/>
    <property type="match status" value="1"/>
</dbReference>
<keyword evidence="1" id="KW-0646">Protease inhibitor</keyword>
<keyword evidence="6" id="KW-1185">Reference proteome</keyword>
<protein>
    <submittedName>
        <fullName evidence="7">Tabkunin 2-like</fullName>
    </submittedName>
</protein>
<dbReference type="GO" id="GO:0004867">
    <property type="term" value="F:serine-type endopeptidase inhibitor activity"/>
    <property type="evidence" value="ECO:0007669"/>
    <property type="project" value="UniProtKB-KW"/>
</dbReference>
<evidence type="ECO:0000256" key="4">
    <source>
        <dbReference type="SAM" id="SignalP"/>
    </source>
</evidence>
<reference evidence="6" key="1">
    <citation type="submission" date="2025-05" db="UniProtKB">
        <authorList>
            <consortium name="RefSeq"/>
        </authorList>
    </citation>
    <scope>NUCLEOTIDE SEQUENCE [LARGE SCALE GENOMIC DNA]</scope>
    <source>
        <strain evidence="6">14028-0561.14</strain>
    </source>
</reference>
<dbReference type="SMART" id="SM00131">
    <property type="entry name" value="KU"/>
    <property type="match status" value="1"/>
</dbReference>
<sequence length="83" mass="8642">MKFIAVVCVVLFALLGVAFGLKDPVCGLPPAIDGNGLIKCAAFIPKHSYHADSNSCKSFVFGGCGGNANSFATLEECEAKCKE</sequence>
<dbReference type="InterPro" id="IPR050098">
    <property type="entry name" value="TFPI/VKTCI-like"/>
</dbReference>
<name>A0A6P4JTP8_DROKI</name>
<gene>
    <name evidence="7" type="primary">LOC108086076</name>
</gene>
<evidence type="ECO:0000256" key="3">
    <source>
        <dbReference type="ARBA" id="ARBA00023157"/>
    </source>
</evidence>
<dbReference type="SUPFAM" id="SSF57362">
    <property type="entry name" value="BPTI-like"/>
    <property type="match status" value="1"/>
</dbReference>
<dbReference type="InterPro" id="IPR002223">
    <property type="entry name" value="Kunitz_BPTI"/>
</dbReference>
<dbReference type="InterPro" id="IPR036880">
    <property type="entry name" value="Kunitz_BPTI_sf"/>
</dbReference>
<feature type="signal peptide" evidence="4">
    <location>
        <begin position="1"/>
        <end position="20"/>
    </location>
</feature>
<feature type="domain" description="BPTI/Kunitz inhibitor" evidence="5">
    <location>
        <begin position="26"/>
        <end position="81"/>
    </location>
</feature>
<keyword evidence="4" id="KW-0732">Signal</keyword>
<dbReference type="PROSITE" id="PS00280">
    <property type="entry name" value="BPTI_KUNITZ_1"/>
    <property type="match status" value="1"/>
</dbReference>
<dbReference type="PROSITE" id="PS50279">
    <property type="entry name" value="BPTI_KUNITZ_2"/>
    <property type="match status" value="1"/>
</dbReference>
<dbReference type="FunFam" id="4.10.410.10:FF:000020">
    <property type="entry name" value="Collagen, type VI, alpha 3"/>
    <property type="match status" value="1"/>
</dbReference>
<evidence type="ECO:0000256" key="2">
    <source>
        <dbReference type="ARBA" id="ARBA00022900"/>
    </source>
</evidence>
<dbReference type="Gene3D" id="4.10.410.10">
    <property type="entry name" value="Pancreatic trypsin inhibitor Kunitz domain"/>
    <property type="match status" value="1"/>
</dbReference>
<accession>A0A6P4JTP8</accession>